<evidence type="ECO:0000313" key="3">
    <source>
        <dbReference type="EMBL" id="GGE17204.1"/>
    </source>
</evidence>
<protein>
    <submittedName>
        <fullName evidence="3">Endospore coat-associated protein YheC</fullName>
    </submittedName>
</protein>
<accession>A0A8J2YDH3</accession>
<dbReference type="GO" id="GO:0005737">
    <property type="term" value="C:cytoplasm"/>
    <property type="evidence" value="ECO:0007669"/>
    <property type="project" value="TreeGrafter"/>
</dbReference>
<dbReference type="Proteomes" id="UP000625210">
    <property type="component" value="Unassembled WGS sequence"/>
</dbReference>
<dbReference type="Pfam" id="PF14398">
    <property type="entry name" value="ATPgrasp_YheCD"/>
    <property type="match status" value="1"/>
</dbReference>
<evidence type="ECO:0000313" key="4">
    <source>
        <dbReference type="Proteomes" id="UP000625210"/>
    </source>
</evidence>
<keyword evidence="1" id="KW-0067">ATP-binding</keyword>
<dbReference type="RefSeq" id="WP_188647620.1">
    <property type="nucleotide sequence ID" value="NZ_BMHQ01000006.1"/>
</dbReference>
<name>A0A8J2YDH3_9BACL</name>
<proteinExistence type="predicted"/>
<dbReference type="SUPFAM" id="SSF56059">
    <property type="entry name" value="Glutathione synthetase ATP-binding domain-like"/>
    <property type="match status" value="1"/>
</dbReference>
<feature type="domain" description="ATP-grasp" evidence="2">
    <location>
        <begin position="125"/>
        <end position="366"/>
    </location>
</feature>
<dbReference type="PROSITE" id="PS50975">
    <property type="entry name" value="ATP_GRASP"/>
    <property type="match status" value="1"/>
</dbReference>
<reference evidence="3" key="1">
    <citation type="journal article" date="2014" name="Int. J. Syst. Evol. Microbiol.">
        <title>Complete genome sequence of Corynebacterium casei LMG S-19264T (=DSM 44701T), isolated from a smear-ripened cheese.</title>
        <authorList>
            <consortium name="US DOE Joint Genome Institute (JGI-PGF)"/>
            <person name="Walter F."/>
            <person name="Albersmeier A."/>
            <person name="Kalinowski J."/>
            <person name="Ruckert C."/>
        </authorList>
    </citation>
    <scope>NUCLEOTIDE SEQUENCE</scope>
    <source>
        <strain evidence="3">CGMCC 1.15179</strain>
    </source>
</reference>
<dbReference type="GO" id="GO:0046872">
    <property type="term" value="F:metal ion binding"/>
    <property type="evidence" value="ECO:0007669"/>
    <property type="project" value="InterPro"/>
</dbReference>
<gene>
    <name evidence="3" type="primary">yheC</name>
    <name evidence="3" type="ORF">GCM10011571_18610</name>
</gene>
<dbReference type="AlphaFoldDB" id="A0A8J2YDH3"/>
<dbReference type="EMBL" id="BMHQ01000006">
    <property type="protein sequence ID" value="GGE17204.1"/>
    <property type="molecule type" value="Genomic_DNA"/>
</dbReference>
<reference evidence="3" key="2">
    <citation type="submission" date="2020-09" db="EMBL/GenBank/DDBJ databases">
        <authorList>
            <person name="Sun Q."/>
            <person name="Zhou Y."/>
        </authorList>
    </citation>
    <scope>NUCLEOTIDE SEQUENCE</scope>
    <source>
        <strain evidence="3">CGMCC 1.15179</strain>
    </source>
</reference>
<keyword evidence="4" id="KW-1185">Reference proteome</keyword>
<keyword evidence="1" id="KW-0547">Nucleotide-binding</keyword>
<evidence type="ECO:0000259" key="2">
    <source>
        <dbReference type="PROSITE" id="PS50975"/>
    </source>
</evidence>
<sequence>MSGGLPHTLGIIVCKVRQKAPPPFQETGYFKQLTLAGKPFGIRIIVFSPMDVDWSRRRTPAWQYSMKAKRWICSQEPLPSLIYDRCYYLDSTHYMKYKPFVSRFAQDPSIQLLGRPLGGKMQTHQMLYKHYEIRPYLPDTIKYTSPADVITALKQHSAVVIKPNGGSHGKGVAAILPQDEGWVVKGRSRQNGTVAAPLRSHSQLVHWVKGFVGTTRYIIQPYLELTTADGYPFDLRILVQKDGQGNWVTTGAAVRAGKQHSLTSNLHGGGQAKRPGPFLSRYYSREQIQSIMHDLRQLAAHVPRHIESMHGRLLELGLDVGIDRKGRVWLLEVNSKPGRTVFLFTKENETRQRSIQLPIQYARSLLKRQTGG</sequence>
<dbReference type="InterPro" id="IPR011761">
    <property type="entry name" value="ATP-grasp"/>
</dbReference>
<dbReference type="GO" id="GO:0009432">
    <property type="term" value="P:SOS response"/>
    <property type="evidence" value="ECO:0007669"/>
    <property type="project" value="TreeGrafter"/>
</dbReference>
<dbReference type="InterPro" id="IPR026838">
    <property type="entry name" value="YheC/D"/>
</dbReference>
<comment type="caution">
    <text evidence="3">The sequence shown here is derived from an EMBL/GenBank/DDBJ whole genome shotgun (WGS) entry which is preliminary data.</text>
</comment>
<dbReference type="PANTHER" id="PTHR21621:SF0">
    <property type="entry name" value="BETA-CITRYLGLUTAMATE SYNTHASE B-RELATED"/>
    <property type="match status" value="1"/>
</dbReference>
<evidence type="ECO:0000256" key="1">
    <source>
        <dbReference type="PROSITE-ProRule" id="PRU00409"/>
    </source>
</evidence>
<dbReference type="GO" id="GO:0005524">
    <property type="term" value="F:ATP binding"/>
    <property type="evidence" value="ECO:0007669"/>
    <property type="project" value="UniProtKB-UniRule"/>
</dbReference>
<dbReference type="Gene3D" id="3.30.470.20">
    <property type="entry name" value="ATP-grasp fold, B domain"/>
    <property type="match status" value="1"/>
</dbReference>
<dbReference type="GO" id="GO:0018169">
    <property type="term" value="F:ribosomal S6-glutamic acid ligase activity"/>
    <property type="evidence" value="ECO:0007669"/>
    <property type="project" value="TreeGrafter"/>
</dbReference>
<organism evidence="3 4">
    <name type="scientific">Marinithermofilum abyssi</name>
    <dbReference type="NCBI Taxonomy" id="1571185"/>
    <lineage>
        <taxon>Bacteria</taxon>
        <taxon>Bacillati</taxon>
        <taxon>Bacillota</taxon>
        <taxon>Bacilli</taxon>
        <taxon>Bacillales</taxon>
        <taxon>Thermoactinomycetaceae</taxon>
        <taxon>Marinithermofilum</taxon>
    </lineage>
</organism>
<dbReference type="PANTHER" id="PTHR21621">
    <property type="entry name" value="RIBOSOMAL PROTEIN S6 MODIFICATION PROTEIN"/>
    <property type="match status" value="1"/>
</dbReference>